<dbReference type="SMART" id="SM00698">
    <property type="entry name" value="MORN"/>
    <property type="match status" value="9"/>
</dbReference>
<accession>A0AAD2GDI3</accession>
<evidence type="ECO:0000256" key="1">
    <source>
        <dbReference type="ARBA" id="ARBA00022737"/>
    </source>
</evidence>
<feature type="compositionally biased region" description="Polar residues" evidence="2">
    <location>
        <begin position="493"/>
        <end position="524"/>
    </location>
</feature>
<dbReference type="SUPFAM" id="SSF82185">
    <property type="entry name" value="Histone H3 K4-specific methyltransferase SET7/9 N-terminal domain"/>
    <property type="match status" value="3"/>
</dbReference>
<sequence length="524" mass="58718">MVLNSPQASLSQILVARKQNETISASSIRERKDTMGAESKGTAKGTAPSTDVFEDDSRQSNLQSRDEKESSPIISMRGSKNLEKCPSRESNSTEDCTVADDDSAKSAILSQLEQKRLALRNQRFSLEQRLYEFGTHYSINFESDTRKPNRQVQDMKWQDKKTGMSVLYSGPLTEEEEPHGSGVLKFLDGQIYEGEIWHGVRCGHGTNTWPDGQNYCGEWSENSRNGKGRHSWEVPGGGQKVVTGEWRRGRLHGRISFSWPDGSSFDGIAMNGKRHGRGEHRWSCGKFFRGHYENGKAHGYGALTSPDGTYRGQWKCGLKEGYGTMLWKTRVYSGEWLKDKPHGQGRVVWHNGSTYTGQFSMGRYDGVGVYVWPSGKKVVARWENGVKETSEYCVWPDGTKYDGECDSDGKKHGYGELTWSNGSSYIGAFHRNVRQGRGKLIGTDGEVIYDGLWQSNEPIDCSMEDIMNQLVVTELGSHEENDTNVDEFFTCPQRGSSENAIPKSTQNDGSKLETQLQPTGKSRK</sequence>
<reference evidence="3" key="1">
    <citation type="submission" date="2023-08" db="EMBL/GenBank/DDBJ databases">
        <authorList>
            <person name="Audoor S."/>
            <person name="Bilcke G."/>
        </authorList>
    </citation>
    <scope>NUCLEOTIDE SEQUENCE</scope>
</reference>
<dbReference type="InterPro" id="IPR003409">
    <property type="entry name" value="MORN"/>
</dbReference>
<keyword evidence="1" id="KW-0677">Repeat</keyword>
<dbReference type="PANTHER" id="PTHR23084">
    <property type="entry name" value="PHOSPHATIDYLINOSITOL-4-PHOSPHATE 5-KINASE RELATED"/>
    <property type="match status" value="1"/>
</dbReference>
<evidence type="ECO:0000313" key="3">
    <source>
        <dbReference type="EMBL" id="CAJ1970296.1"/>
    </source>
</evidence>
<evidence type="ECO:0000256" key="2">
    <source>
        <dbReference type="SAM" id="MobiDB-lite"/>
    </source>
</evidence>
<gene>
    <name evidence="3" type="ORF">CYCCA115_LOCUS24316</name>
</gene>
<dbReference type="AlphaFoldDB" id="A0AAD2GDI3"/>
<dbReference type="EMBL" id="CAKOGP040002491">
    <property type="protein sequence ID" value="CAJ1970296.1"/>
    <property type="molecule type" value="Genomic_DNA"/>
</dbReference>
<feature type="region of interest" description="Disordered" evidence="2">
    <location>
        <begin position="490"/>
        <end position="524"/>
    </location>
</feature>
<keyword evidence="4" id="KW-1185">Reference proteome</keyword>
<dbReference type="PANTHER" id="PTHR23084:SF263">
    <property type="entry name" value="MORN REPEAT-CONTAINING PROTEIN 1"/>
    <property type="match status" value="1"/>
</dbReference>
<dbReference type="Proteomes" id="UP001295423">
    <property type="component" value="Unassembled WGS sequence"/>
</dbReference>
<protein>
    <recommendedName>
        <fullName evidence="5">MORN repeat-containing protein 5</fullName>
    </recommendedName>
</protein>
<dbReference type="Gene3D" id="2.20.110.10">
    <property type="entry name" value="Histone H3 K4-specific methyltransferase SET7/9 N-terminal domain"/>
    <property type="match status" value="4"/>
</dbReference>
<proteinExistence type="predicted"/>
<name>A0AAD2GDI3_9STRA</name>
<feature type="region of interest" description="Disordered" evidence="2">
    <location>
        <begin position="17"/>
        <end position="98"/>
    </location>
</feature>
<comment type="caution">
    <text evidence="3">The sequence shown here is derived from an EMBL/GenBank/DDBJ whole genome shotgun (WGS) entry which is preliminary data.</text>
</comment>
<evidence type="ECO:0000313" key="4">
    <source>
        <dbReference type="Proteomes" id="UP001295423"/>
    </source>
</evidence>
<organism evidence="3 4">
    <name type="scientific">Cylindrotheca closterium</name>
    <dbReference type="NCBI Taxonomy" id="2856"/>
    <lineage>
        <taxon>Eukaryota</taxon>
        <taxon>Sar</taxon>
        <taxon>Stramenopiles</taxon>
        <taxon>Ochrophyta</taxon>
        <taxon>Bacillariophyta</taxon>
        <taxon>Bacillariophyceae</taxon>
        <taxon>Bacillariophycidae</taxon>
        <taxon>Bacillariales</taxon>
        <taxon>Bacillariaceae</taxon>
        <taxon>Cylindrotheca</taxon>
    </lineage>
</organism>
<evidence type="ECO:0008006" key="5">
    <source>
        <dbReference type="Google" id="ProtNLM"/>
    </source>
</evidence>
<dbReference type="Pfam" id="PF02493">
    <property type="entry name" value="MORN"/>
    <property type="match status" value="10"/>
</dbReference>